<dbReference type="Gene3D" id="3.40.50.300">
    <property type="entry name" value="P-loop containing nucleotide triphosphate hydrolases"/>
    <property type="match status" value="1"/>
</dbReference>
<dbReference type="NCBIfam" id="NF005926">
    <property type="entry name" value="PRK07940.1"/>
    <property type="match status" value="1"/>
</dbReference>
<dbReference type="Pfam" id="PF13177">
    <property type="entry name" value="DNA_pol3_delta2"/>
    <property type="match status" value="1"/>
</dbReference>
<dbReference type="SMART" id="SM00382">
    <property type="entry name" value="AAA"/>
    <property type="match status" value="1"/>
</dbReference>
<dbReference type="AlphaFoldDB" id="A0A512D4M2"/>
<comment type="caution">
    <text evidence="2">The sequence shown here is derived from an EMBL/GenBank/DDBJ whole genome shotgun (WGS) entry which is preliminary data.</text>
</comment>
<dbReference type="PANTHER" id="PTHR11669">
    <property type="entry name" value="REPLICATION FACTOR C / DNA POLYMERASE III GAMMA-TAU SUBUNIT"/>
    <property type="match status" value="1"/>
</dbReference>
<dbReference type="OrthoDB" id="9809531at2"/>
<gene>
    <name evidence="2" type="primary">holB</name>
    <name evidence="2" type="ORF">TAE01_32170</name>
</gene>
<dbReference type="GO" id="GO:0006261">
    <property type="term" value="P:DNA-templated DNA replication"/>
    <property type="evidence" value="ECO:0007669"/>
    <property type="project" value="TreeGrafter"/>
</dbReference>
<organism evidence="2 3">
    <name type="scientific">Terrabacter aerolatus</name>
    <dbReference type="NCBI Taxonomy" id="422442"/>
    <lineage>
        <taxon>Bacteria</taxon>
        <taxon>Bacillati</taxon>
        <taxon>Actinomycetota</taxon>
        <taxon>Actinomycetes</taxon>
        <taxon>Micrococcales</taxon>
        <taxon>Intrasporangiaceae</taxon>
        <taxon>Terrabacter</taxon>
    </lineage>
</organism>
<feature type="domain" description="AAA+ ATPase" evidence="1">
    <location>
        <begin position="27"/>
        <end position="330"/>
    </location>
</feature>
<protein>
    <submittedName>
        <fullName evidence="2">DNA polymerase III subunit delta</fullName>
    </submittedName>
</protein>
<proteinExistence type="predicted"/>
<dbReference type="InterPro" id="IPR050238">
    <property type="entry name" value="DNA_Rep/Repair_Clamp_Loader"/>
</dbReference>
<evidence type="ECO:0000313" key="2">
    <source>
        <dbReference type="EMBL" id="GEO31407.1"/>
    </source>
</evidence>
<sequence>MTVWDDLVGQEPTVETLARAVSDESAMTHAWLFTGPPGSGRSTAARAFAAALQCPDGGCGQCRECRTALDGSHADVKVVATEGLSIKVAEARALVQEAALRPSVGRWRIIIIEDADRLTAYTDAPADALLKALEEPTPRTVWMLCAPSLEDVIVTIRSRSRHVRLRTPPVDAVADLLQRRDGIDPAMALYAARAAQSHIGLARRLARDEQARIRRRDVLAMATKILGVGDAIGAAADLAQIADEESTASSAERDAAERARLMETLGADPTARTQPPHIRSQVAALEREQKTRATRAARDVVDRALVDLTSIYRDALVLRLRSDVDLVNPDAVDKVRALAGVFTPEQLLAAMDAIHEARDRINANVPPLLALEAMALQLRVPRELGV</sequence>
<name>A0A512D4M2_9MICO</name>
<dbReference type="InterPro" id="IPR003593">
    <property type="entry name" value="AAA+_ATPase"/>
</dbReference>
<evidence type="ECO:0000313" key="3">
    <source>
        <dbReference type="Proteomes" id="UP000321534"/>
    </source>
</evidence>
<dbReference type="RefSeq" id="WP_147067800.1">
    <property type="nucleotide sequence ID" value="NZ_BAAARO010000007.1"/>
</dbReference>
<dbReference type="PANTHER" id="PTHR11669:SF8">
    <property type="entry name" value="DNA POLYMERASE III SUBUNIT DELTA"/>
    <property type="match status" value="1"/>
</dbReference>
<dbReference type="InterPro" id="IPR027417">
    <property type="entry name" value="P-loop_NTPase"/>
</dbReference>
<dbReference type="Proteomes" id="UP000321534">
    <property type="component" value="Unassembled WGS sequence"/>
</dbReference>
<dbReference type="SUPFAM" id="SSF52540">
    <property type="entry name" value="P-loop containing nucleoside triphosphate hydrolases"/>
    <property type="match status" value="1"/>
</dbReference>
<keyword evidence="3" id="KW-1185">Reference proteome</keyword>
<evidence type="ECO:0000259" key="1">
    <source>
        <dbReference type="SMART" id="SM00382"/>
    </source>
</evidence>
<reference evidence="2 3" key="1">
    <citation type="submission" date="2019-07" db="EMBL/GenBank/DDBJ databases">
        <title>Whole genome shotgun sequence of Terrabacter aerolatus NBRC 106305.</title>
        <authorList>
            <person name="Hosoyama A."/>
            <person name="Uohara A."/>
            <person name="Ohji S."/>
            <person name="Ichikawa N."/>
        </authorList>
    </citation>
    <scope>NUCLEOTIDE SEQUENCE [LARGE SCALE GENOMIC DNA]</scope>
    <source>
        <strain evidence="2 3">NBRC 106305</strain>
    </source>
</reference>
<dbReference type="EMBL" id="BJYX01000019">
    <property type="protein sequence ID" value="GEO31407.1"/>
    <property type="molecule type" value="Genomic_DNA"/>
</dbReference>
<accession>A0A512D4M2</accession>